<dbReference type="AlphaFoldDB" id="A0A662DC27"/>
<evidence type="ECO:0000313" key="3">
    <source>
        <dbReference type="EMBL" id="HDN84209.1"/>
    </source>
</evidence>
<dbReference type="GO" id="GO:0005737">
    <property type="term" value="C:cytoplasm"/>
    <property type="evidence" value="ECO:0007669"/>
    <property type="project" value="TreeGrafter"/>
</dbReference>
<protein>
    <submittedName>
        <fullName evidence="4">Deoxyhypusine synthase</fullName>
        <ecNumber evidence="4">2.5.1.46</ecNumber>
    </submittedName>
</protein>
<dbReference type="EC" id="2.5.1.46" evidence="4"/>
<dbReference type="NCBIfam" id="TIGR00321">
    <property type="entry name" value="dhys"/>
    <property type="match status" value="1"/>
</dbReference>
<sequence length="337" mass="37681">MIFKDYPVKPFLVTGNKDVQVLLEDMENISFQGRTLGRAFRIWKEMLEDKTFIFFGLAGAMVPAGMRKVVSYLIEKRLIDCIVSTGANLFHDCHESLGRFHYRASPYMDDAKLKKIGMDRIYDTLASEEEFQLTDKFIQQFAKTLDMNYTYTTREFLYLLGEYLYKNGKEQGILTSAYQSKVPIYCPAIGDSSIGIALAANHIPVKFDLVKDVEETAYLAGKAGKTGVIYIGGGTPKNFIQQTQVTLSVTGNPGEGHFYAIQIITDAPHWGGLSGCTLEEAISWGKISLKAKKVSVYCDATIALPILTEGLATAIEKGLTRSWIPEFEMKKEIKLKP</sequence>
<dbReference type="Pfam" id="PF01916">
    <property type="entry name" value="DS"/>
    <property type="match status" value="1"/>
</dbReference>
<evidence type="ECO:0000313" key="5">
    <source>
        <dbReference type="Proteomes" id="UP000267654"/>
    </source>
</evidence>
<evidence type="ECO:0000313" key="4">
    <source>
        <dbReference type="EMBL" id="RLE11566.1"/>
    </source>
</evidence>
<dbReference type="EMBL" id="DRBC01000029">
    <property type="protein sequence ID" value="HDN84209.1"/>
    <property type="molecule type" value="Genomic_DNA"/>
</dbReference>
<dbReference type="InterPro" id="IPR002773">
    <property type="entry name" value="Deoxyhypusine_synthase"/>
</dbReference>
<accession>A0A662DC27</accession>
<dbReference type="Proteomes" id="UP000267654">
    <property type="component" value="Unassembled WGS sequence"/>
</dbReference>
<evidence type="ECO:0000256" key="1">
    <source>
        <dbReference type="ARBA" id="ARBA00009892"/>
    </source>
</evidence>
<evidence type="ECO:0000256" key="2">
    <source>
        <dbReference type="ARBA" id="ARBA00022679"/>
    </source>
</evidence>
<dbReference type="GO" id="GO:0034038">
    <property type="term" value="F:deoxyhypusine synthase activity"/>
    <property type="evidence" value="ECO:0007669"/>
    <property type="project" value="UniProtKB-EC"/>
</dbReference>
<dbReference type="EMBL" id="QMQB01000232">
    <property type="protein sequence ID" value="RLE11566.1"/>
    <property type="molecule type" value="Genomic_DNA"/>
</dbReference>
<dbReference type="Gene3D" id="3.40.910.10">
    <property type="entry name" value="Deoxyhypusine synthase"/>
    <property type="match status" value="1"/>
</dbReference>
<dbReference type="InterPro" id="IPR036982">
    <property type="entry name" value="Deoxyhypusine_synthase_sf"/>
</dbReference>
<dbReference type="SUPFAM" id="SSF52467">
    <property type="entry name" value="DHS-like NAD/FAD-binding domain"/>
    <property type="match status" value="1"/>
</dbReference>
<dbReference type="PANTHER" id="PTHR11703">
    <property type="entry name" value="DEOXYHYPUSINE SYNTHASE"/>
    <property type="match status" value="1"/>
</dbReference>
<comment type="similarity">
    <text evidence="1">Belongs to the deoxyhypusine synthase family.</text>
</comment>
<gene>
    <name evidence="4" type="ORF">DRI96_05990</name>
    <name evidence="3" type="ORF">ENG47_00445</name>
</gene>
<keyword evidence="2 4" id="KW-0808">Transferase</keyword>
<dbReference type="PANTHER" id="PTHR11703:SF2">
    <property type="entry name" value="DEOXYHYPUSINE SYNTHASE-LIKE PROTEIN"/>
    <property type="match status" value="1"/>
</dbReference>
<reference evidence="3" key="2">
    <citation type="journal article" date="2020" name="mSystems">
        <title>Genome- and Community-Level Interaction Insights into Carbon Utilization and Element Cycling Functions of Hydrothermarchaeota in Hydrothermal Sediment.</title>
        <authorList>
            <person name="Zhou Z."/>
            <person name="Liu Y."/>
            <person name="Xu W."/>
            <person name="Pan J."/>
            <person name="Luo Z.H."/>
            <person name="Li M."/>
        </authorList>
    </citation>
    <scope>NUCLEOTIDE SEQUENCE [LARGE SCALE GENOMIC DNA]</scope>
    <source>
        <strain evidence="3">HyVt-219</strain>
    </source>
</reference>
<name>A0A662DC27_UNCAE</name>
<comment type="caution">
    <text evidence="4">The sequence shown here is derived from an EMBL/GenBank/DDBJ whole genome shotgun (WGS) entry which is preliminary data.</text>
</comment>
<proteinExistence type="inferred from homology"/>
<dbReference type="InterPro" id="IPR029035">
    <property type="entry name" value="DHS-like_NAD/FAD-binding_dom"/>
</dbReference>
<organism evidence="4 5">
    <name type="scientific">Aerophobetes bacterium</name>
    <dbReference type="NCBI Taxonomy" id="2030807"/>
    <lineage>
        <taxon>Bacteria</taxon>
        <taxon>Candidatus Aerophobota</taxon>
    </lineage>
</organism>
<reference evidence="4 5" key="1">
    <citation type="submission" date="2018-06" db="EMBL/GenBank/DDBJ databases">
        <title>Extensive metabolic versatility and redundancy in microbially diverse, dynamic hydrothermal sediments.</title>
        <authorList>
            <person name="Dombrowski N."/>
            <person name="Teske A."/>
            <person name="Baker B.J."/>
        </authorList>
    </citation>
    <scope>NUCLEOTIDE SEQUENCE [LARGE SCALE GENOMIC DNA]</scope>
    <source>
        <strain evidence="4">B19_G9</strain>
    </source>
</reference>
<dbReference type="Proteomes" id="UP000885660">
    <property type="component" value="Unassembled WGS sequence"/>
</dbReference>